<dbReference type="SUPFAM" id="SSF52172">
    <property type="entry name" value="CheY-like"/>
    <property type="match status" value="1"/>
</dbReference>
<proteinExistence type="predicted"/>
<dbReference type="CDD" id="cd00383">
    <property type="entry name" value="trans_reg_C"/>
    <property type="match status" value="1"/>
</dbReference>
<reference evidence="10" key="1">
    <citation type="submission" date="2023-05" db="EMBL/GenBank/DDBJ databases">
        <title>[olsenella] sp. nov., isolated from a pig farm feces dump.</title>
        <authorList>
            <person name="Chang Y.-H."/>
        </authorList>
    </citation>
    <scope>NUCLEOTIDE SEQUENCE</scope>
    <source>
        <strain evidence="10">YH-ols2217</strain>
    </source>
</reference>
<feature type="modified residue" description="4-aspartylphosphate" evidence="6">
    <location>
        <position position="52"/>
    </location>
</feature>
<protein>
    <submittedName>
        <fullName evidence="10">Response regulator transcription factor</fullName>
    </submittedName>
</protein>
<dbReference type="PROSITE" id="PS50110">
    <property type="entry name" value="RESPONSE_REGULATORY"/>
    <property type="match status" value="1"/>
</dbReference>
<evidence type="ECO:0000313" key="10">
    <source>
        <dbReference type="EMBL" id="MDJ1129857.1"/>
    </source>
</evidence>
<dbReference type="PROSITE" id="PS51755">
    <property type="entry name" value="OMPR_PHOB"/>
    <property type="match status" value="1"/>
</dbReference>
<name>A0ABT6ZLD1_9ACTN</name>
<dbReference type="Pfam" id="PF00486">
    <property type="entry name" value="Trans_reg_C"/>
    <property type="match status" value="1"/>
</dbReference>
<dbReference type="SMART" id="SM00862">
    <property type="entry name" value="Trans_reg_C"/>
    <property type="match status" value="1"/>
</dbReference>
<sequence>MARVYFADDEPQVRLVLEAFLTREGHEAVGFGTCEELLAAFRERPCDLVLLDVMMPGIDGVEALRRLRATSQVPVVLLTARDGDGDFCRGLRLGADDYVTKPFKPELLMAKVSALLRRASLQAAPALGNLALDPVRREASVDGRALALTPTEYGLLSYLFARPGAAVSKAELMAEVWGVREPGDTRAAEEASRRLRHKLMDAGSDWVNETVWGFGWRLADRS</sequence>
<keyword evidence="5" id="KW-0804">Transcription</keyword>
<accession>A0ABT6ZLD1</accession>
<dbReference type="SMART" id="SM00448">
    <property type="entry name" value="REC"/>
    <property type="match status" value="1"/>
</dbReference>
<comment type="caution">
    <text evidence="10">The sequence shown here is derived from an EMBL/GenBank/DDBJ whole genome shotgun (WGS) entry which is preliminary data.</text>
</comment>
<feature type="domain" description="OmpR/PhoB-type" evidence="9">
    <location>
        <begin position="122"/>
        <end position="220"/>
    </location>
</feature>
<evidence type="ECO:0000259" key="9">
    <source>
        <dbReference type="PROSITE" id="PS51755"/>
    </source>
</evidence>
<dbReference type="InterPro" id="IPR016032">
    <property type="entry name" value="Sig_transdc_resp-reg_C-effctor"/>
</dbReference>
<dbReference type="InterPro" id="IPR001867">
    <property type="entry name" value="OmpR/PhoB-type_DNA-bd"/>
</dbReference>
<feature type="DNA-binding region" description="OmpR/PhoB-type" evidence="7">
    <location>
        <begin position="122"/>
        <end position="220"/>
    </location>
</feature>
<evidence type="ECO:0000256" key="7">
    <source>
        <dbReference type="PROSITE-ProRule" id="PRU01091"/>
    </source>
</evidence>
<dbReference type="CDD" id="cd17574">
    <property type="entry name" value="REC_OmpR"/>
    <property type="match status" value="1"/>
</dbReference>
<dbReference type="Gene3D" id="6.10.250.690">
    <property type="match status" value="1"/>
</dbReference>
<dbReference type="Proteomes" id="UP001431693">
    <property type="component" value="Unassembled WGS sequence"/>
</dbReference>
<dbReference type="InterPro" id="IPR036388">
    <property type="entry name" value="WH-like_DNA-bd_sf"/>
</dbReference>
<evidence type="ECO:0000256" key="6">
    <source>
        <dbReference type="PROSITE-ProRule" id="PRU00169"/>
    </source>
</evidence>
<keyword evidence="2" id="KW-0902">Two-component regulatory system</keyword>
<dbReference type="PANTHER" id="PTHR48111">
    <property type="entry name" value="REGULATOR OF RPOS"/>
    <property type="match status" value="1"/>
</dbReference>
<evidence type="ECO:0000256" key="3">
    <source>
        <dbReference type="ARBA" id="ARBA00023015"/>
    </source>
</evidence>
<keyword evidence="3" id="KW-0805">Transcription regulation</keyword>
<keyword evidence="11" id="KW-1185">Reference proteome</keyword>
<dbReference type="RefSeq" id="WP_283712978.1">
    <property type="nucleotide sequence ID" value="NZ_JASJEW010000002.1"/>
</dbReference>
<evidence type="ECO:0000256" key="2">
    <source>
        <dbReference type="ARBA" id="ARBA00023012"/>
    </source>
</evidence>
<dbReference type="PANTHER" id="PTHR48111:SF1">
    <property type="entry name" value="TWO-COMPONENT RESPONSE REGULATOR ORR33"/>
    <property type="match status" value="1"/>
</dbReference>
<dbReference type="InterPro" id="IPR039420">
    <property type="entry name" value="WalR-like"/>
</dbReference>
<evidence type="ECO:0000256" key="5">
    <source>
        <dbReference type="ARBA" id="ARBA00023163"/>
    </source>
</evidence>
<dbReference type="Gene3D" id="1.10.10.10">
    <property type="entry name" value="Winged helix-like DNA-binding domain superfamily/Winged helix DNA-binding domain"/>
    <property type="match status" value="1"/>
</dbReference>
<keyword evidence="4 7" id="KW-0238">DNA-binding</keyword>
<dbReference type="SUPFAM" id="SSF46894">
    <property type="entry name" value="C-terminal effector domain of the bipartite response regulators"/>
    <property type="match status" value="1"/>
</dbReference>
<feature type="domain" description="Response regulatory" evidence="8">
    <location>
        <begin position="3"/>
        <end position="116"/>
    </location>
</feature>
<evidence type="ECO:0000256" key="4">
    <source>
        <dbReference type="ARBA" id="ARBA00023125"/>
    </source>
</evidence>
<dbReference type="EMBL" id="JASJEX010000003">
    <property type="protein sequence ID" value="MDJ1129857.1"/>
    <property type="molecule type" value="Genomic_DNA"/>
</dbReference>
<dbReference type="InterPro" id="IPR011006">
    <property type="entry name" value="CheY-like_superfamily"/>
</dbReference>
<dbReference type="Gene3D" id="3.40.50.2300">
    <property type="match status" value="1"/>
</dbReference>
<organism evidence="10 11">
    <name type="scientific">Kribbibacterium absianum</name>
    <dbReference type="NCBI Taxonomy" id="3044210"/>
    <lineage>
        <taxon>Bacteria</taxon>
        <taxon>Bacillati</taxon>
        <taxon>Actinomycetota</taxon>
        <taxon>Coriobacteriia</taxon>
        <taxon>Coriobacteriales</taxon>
        <taxon>Kribbibacteriaceae</taxon>
        <taxon>Kribbibacterium</taxon>
    </lineage>
</organism>
<keyword evidence="1 6" id="KW-0597">Phosphoprotein</keyword>
<evidence type="ECO:0000256" key="1">
    <source>
        <dbReference type="ARBA" id="ARBA00022553"/>
    </source>
</evidence>
<gene>
    <name evidence="10" type="ORF">QJ043_07180</name>
</gene>
<dbReference type="Pfam" id="PF00072">
    <property type="entry name" value="Response_reg"/>
    <property type="match status" value="1"/>
</dbReference>
<dbReference type="InterPro" id="IPR001789">
    <property type="entry name" value="Sig_transdc_resp-reg_receiver"/>
</dbReference>
<evidence type="ECO:0000313" key="11">
    <source>
        <dbReference type="Proteomes" id="UP001431693"/>
    </source>
</evidence>
<evidence type="ECO:0000259" key="8">
    <source>
        <dbReference type="PROSITE" id="PS50110"/>
    </source>
</evidence>